<dbReference type="KEGG" id="lfa:LFA_0292"/>
<evidence type="ECO:0000313" key="3">
    <source>
        <dbReference type="Proteomes" id="UP000032430"/>
    </source>
</evidence>
<name>A0A098G2Q0_9GAMM</name>
<keyword evidence="1" id="KW-0175">Coiled coil</keyword>
<organism evidence="2 3">
    <name type="scientific">Legionella fallonii LLAP-10</name>
    <dbReference type="NCBI Taxonomy" id="1212491"/>
    <lineage>
        <taxon>Bacteria</taxon>
        <taxon>Pseudomonadati</taxon>
        <taxon>Pseudomonadota</taxon>
        <taxon>Gammaproteobacteria</taxon>
        <taxon>Legionellales</taxon>
        <taxon>Legionellaceae</taxon>
        <taxon>Legionella</taxon>
    </lineage>
</organism>
<dbReference type="SUPFAM" id="SSF52047">
    <property type="entry name" value="RNI-like"/>
    <property type="match status" value="1"/>
</dbReference>
<evidence type="ECO:0000256" key="1">
    <source>
        <dbReference type="SAM" id="Coils"/>
    </source>
</evidence>
<dbReference type="Gene3D" id="3.80.10.10">
    <property type="entry name" value="Ribonuclease Inhibitor"/>
    <property type="match status" value="1"/>
</dbReference>
<dbReference type="HOGENOM" id="CLU_231811_0_0_6"/>
<dbReference type="STRING" id="1212491.LFA_0292"/>
<protein>
    <submittedName>
        <fullName evidence="2">Uncharacterized protein</fullName>
    </submittedName>
</protein>
<dbReference type="RefSeq" id="WP_045094583.1">
    <property type="nucleotide sequence ID" value="NZ_LN614827.1"/>
</dbReference>
<dbReference type="SUPFAM" id="SSF52540">
    <property type="entry name" value="P-loop containing nucleoside triphosphate hydrolases"/>
    <property type="match status" value="1"/>
</dbReference>
<keyword evidence="3" id="KW-1185">Reference proteome</keyword>
<gene>
    <name evidence="2" type="ORF">LFA_0292</name>
</gene>
<dbReference type="InterPro" id="IPR027417">
    <property type="entry name" value="P-loop_NTPase"/>
</dbReference>
<dbReference type="EMBL" id="LN614827">
    <property type="protein sequence ID" value="CEG55765.1"/>
    <property type="molecule type" value="Genomic_DNA"/>
</dbReference>
<dbReference type="InterPro" id="IPR032675">
    <property type="entry name" value="LRR_dom_sf"/>
</dbReference>
<dbReference type="Proteomes" id="UP000032430">
    <property type="component" value="Chromosome I"/>
</dbReference>
<accession>A0A098G2Q0</accession>
<dbReference type="OrthoDB" id="5648839at2"/>
<sequence>MTSTINILQELDLCYEKNQLPVIESSVEPNGGALNVEKALSDNPECWETIKIGAAHPEKKTIVLNYNGSDEPDGLYLKKRIVSKLIDDGFIMYYPTADGLQPITESTDIDAIFPCVMPVLPAQESDVVKKLNTSRERVDFLDESRLSQLSSKILESPDVYFHFVNFLFLEDLNALYQEMGYSEAINTEDKSGIEWDFASSENEREVDDWSKQREKFEKKIKEVHDKYQFPPCFLPATNNSPLSGEIREGLYFNYVLSQHPDLVKKLRHLKSTNRALPVISFLNKAENLKALSVENCDPLPEEEDIKLHKTSLRYLSIQAETLSAKLLSTLLNSSPELHTLCIYLAGLYENEFTLYEKSLANLKKLVLGSGVGITTQNLKDLLQAAHNINELELSRIYITDEDESFQMPSRPYLTKIDIRNKTFSFEMLSRLIDAAPNLEDLSISEINNNLFDPSLLTIKNKLNKLKNLEITTSTFDAEQLFSLLQSAPFLNKLTFHSCIINNELNLQANSLPFLTEFDGTYTYFTCEQLKNIWDAAPNLSKITIHKPDNFFEFLKSLPSDFLPSLTFIDFPSSRLTSAELTQLIRIAPNLQRIVFIAPTNDKELNTLNLFRQSYPHISIDWVAWLAHAEQSNTYNSPSSFQSLDGKIGKEEGVPTLPARTLFKTKGATQPPVSSYHLHSLSWNSSYGIFTPIYPKSINLESVDESLNLTNQQLEKAFETQEATSKQVYGQINFLKPAINQWMQLPALSTRDELVHYAVEHPDYELKRDKSSGYYFIKFHQPIKSCIVNYLLKPGSDQDEVLCEKIAKEHLEWIAQLSFAPQGNLIDSESYHNLLQLDVSSRIRVLASFCQFQKTSAPEDLSGDTVDILNGLLQVQAGVCRHRAQLFVALASELGIDASLIDNDVHQFVRVHYHEATFTIDLGGGEADVLELPMPAVTTNGVQQPKKQVKAKKQVLPLSTNNRFQTWNSVPIATNNPEDLVTLLTAKDAFARRWLIFKERKEIETLHHLSLAAQNTFFSRDLDSLRLQNLRIDQGKEQWVDSPVSLFLKEAVLNPKQSYTWFVDWSDPKARHVGLNSIIDNDRRNLHGLDIPPNVHIVVVSNQSSAYKMGDDFYSRFDAISQAPELPLLNWPEVKLNQPIQEHDVLFPYSLGWESTLIGRPIFDDGVLGIVPGALMNAAQKEICKLTLHNAPLDDPKFRFFINELLVKKRFFFNGEWQKVPNGFHIDFAMPDLSVYPAIQPPKAEPEQVRVLNQATLTLFFKQYKITNKQTLKPLPGFFASHHSLELVVTDNLSEIQWYSLLKEAQEHQCALTIKATPKVFVPEPLREKVMPIVALESSNLLILSTDKDDEEERRKKKGALTINVDTKTSFNSLFYHVDLKNRKFTGQETQLLAAIRSARPIILKGQFSPLLAQQLQSLFINPPFLWINGEPVSVSNMTIITDDATPFKAISPIAHVYKPEDDFRRLEKQLAQRLQQTYQELKWAPCHSHFLDLPEDEAQQESWVNCLIKRLQWGSGALPNKAEPTTPQELFDYLEQKNMAFLISKTGAGKSHFVQKTLFNYGKSINRPIKIYYELTSLKAFLAHQETSQPILFLDEANLSNEHYLLLEAIVRGDKEFWFEGECYPLRGHKIIFAGNPTHYEGRFAPDLLKRFPNYFPFQGESIEKIIGPLLSHYEQSKQLMALIKHYYTKAQEAGLNISSRNAQMSCLRFLILKESPQTKMMQDDFLMRYALLSEIKTLALDQKRSQELRKDIKQITGWKGNKKQIKAMALQSLPQTENKLYVWTSSRVSAVFTIDILMKLREKKIKGELAQELGINGMLLESDPGHGKSQLIFSLLRAKSIDYVVIKATEPKDLEAQLLDAFHHGLVAFCDEFNTKVNEKLMNALLSGYDLDGNPPKVSGFCLLGAQNPHHKFMDRTPLSDALDNRLILQELVHYSVQELQQILVERFHLEPSEALVLSEEYTSARDYAEQLGLFPAPNPRNLINTVEGELNRKGSLVMGKA</sequence>
<feature type="coiled-coil region" evidence="1">
    <location>
        <begin position="199"/>
        <end position="226"/>
    </location>
</feature>
<reference evidence="3" key="1">
    <citation type="submission" date="2014-09" db="EMBL/GenBank/DDBJ databases">
        <authorList>
            <person name="Gomez-Valero L."/>
        </authorList>
    </citation>
    <scope>NUCLEOTIDE SEQUENCE [LARGE SCALE GENOMIC DNA]</scope>
    <source>
        <strain evidence="3">ATCC700992</strain>
    </source>
</reference>
<evidence type="ECO:0000313" key="2">
    <source>
        <dbReference type="EMBL" id="CEG55765.1"/>
    </source>
</evidence>
<proteinExistence type="predicted"/>